<organism evidence="3 4">
    <name type="scientific">Croceicoccus mobilis</name>
    <dbReference type="NCBI Taxonomy" id="1703339"/>
    <lineage>
        <taxon>Bacteria</taxon>
        <taxon>Pseudomonadati</taxon>
        <taxon>Pseudomonadota</taxon>
        <taxon>Alphaproteobacteria</taxon>
        <taxon>Sphingomonadales</taxon>
        <taxon>Erythrobacteraceae</taxon>
        <taxon>Croceicoccus</taxon>
    </lineage>
</organism>
<accession>A0A916ZA82</accession>
<protein>
    <submittedName>
        <fullName evidence="3">Exo-poly-alpha-D-galacturonosidase</fullName>
    </submittedName>
</protein>
<dbReference type="EMBL" id="BMIP01000012">
    <property type="protein sequence ID" value="GGD82543.1"/>
    <property type="molecule type" value="Genomic_DNA"/>
</dbReference>
<feature type="domain" description="Rhamnogalacturonase A/B/Epimerase-like pectate lyase" evidence="2">
    <location>
        <begin position="19"/>
        <end position="74"/>
    </location>
</feature>
<dbReference type="Gene3D" id="2.160.20.10">
    <property type="entry name" value="Single-stranded right-handed beta-helix, Pectin lyase-like"/>
    <property type="match status" value="1"/>
</dbReference>
<dbReference type="SMART" id="SM00710">
    <property type="entry name" value="PbH1"/>
    <property type="match status" value="4"/>
</dbReference>
<keyword evidence="4" id="KW-1185">Reference proteome</keyword>
<dbReference type="SUPFAM" id="SSF51126">
    <property type="entry name" value="Pectin lyase-like"/>
    <property type="match status" value="1"/>
</dbReference>
<feature type="region of interest" description="Disordered" evidence="1">
    <location>
        <begin position="139"/>
        <end position="158"/>
    </location>
</feature>
<dbReference type="InterPro" id="IPR006626">
    <property type="entry name" value="PbH1"/>
</dbReference>
<sequence>MTIPSEITLPFAGHAAQVFDVRDHGARGDGTTIDSGAINMAIASAAAAGAGAVIVPAGRYLCFSIRLASHVTLVLAKGAVIEAADPAIHPGSYDLPEDNGEQLYQDFGHSHWHNSLIWAEDLEQAAIVGPGMIVGTGLTRDGPGARWKQQTGERPLSMAGMSESEIAELEPEAAAMQGKGNKAIALKRGRDIVLSGFTMAMGGHFAILATGTRKLTISHLAIDTDRDGIDLDCVADVVVEHCRVNSPNDDAIVLKSSLALGRAIPSEDVVIRHCLVSGFDMGTMLDGSFGRTQQCAPDRDRVTGRIKLGTESNGGYRRITIEDCRFERSRGVALETVDGGIMEDVTVRRITMREVTTAPLFAMVGDRRRGPDGTGIGRVRRITFEDIEASGIDHRFPVMLSGLADSPLEDIVLRNILLQYEGGGTAADARRMVPEIRDAYPEPSMLGVLPAWALWARHVCGLRVENFTARTFSDERTDIILDQCEDVVIKDADCRLGGNVAP</sequence>
<dbReference type="InterPro" id="IPR024535">
    <property type="entry name" value="RHGA/B-epi-like_pectate_lyase"/>
</dbReference>
<gene>
    <name evidence="3" type="ORF">GCM10010990_35700</name>
</gene>
<evidence type="ECO:0000313" key="4">
    <source>
        <dbReference type="Proteomes" id="UP000612349"/>
    </source>
</evidence>
<dbReference type="Pfam" id="PF12708">
    <property type="entry name" value="Pect-lyase_RHGA_epim"/>
    <property type="match status" value="1"/>
</dbReference>
<evidence type="ECO:0000256" key="1">
    <source>
        <dbReference type="SAM" id="MobiDB-lite"/>
    </source>
</evidence>
<dbReference type="InterPro" id="IPR012334">
    <property type="entry name" value="Pectin_lyas_fold"/>
</dbReference>
<evidence type="ECO:0000259" key="2">
    <source>
        <dbReference type="Pfam" id="PF12708"/>
    </source>
</evidence>
<dbReference type="Proteomes" id="UP000612349">
    <property type="component" value="Unassembled WGS sequence"/>
</dbReference>
<reference evidence="3" key="2">
    <citation type="submission" date="2020-09" db="EMBL/GenBank/DDBJ databases">
        <authorList>
            <person name="Sun Q."/>
            <person name="Zhou Y."/>
        </authorList>
    </citation>
    <scope>NUCLEOTIDE SEQUENCE</scope>
    <source>
        <strain evidence="3">CGMCC 1.15360</strain>
    </source>
</reference>
<dbReference type="PANTHER" id="PTHR31339:SF9">
    <property type="entry name" value="PLASMIN AND FIBRONECTIN-BINDING PROTEIN A"/>
    <property type="match status" value="1"/>
</dbReference>
<dbReference type="InterPro" id="IPR011050">
    <property type="entry name" value="Pectin_lyase_fold/virulence"/>
</dbReference>
<dbReference type="InterPro" id="IPR051801">
    <property type="entry name" value="GH28_Enzymes"/>
</dbReference>
<reference evidence="3" key="1">
    <citation type="journal article" date="2014" name="Int. J. Syst. Evol. Microbiol.">
        <title>Complete genome sequence of Corynebacterium casei LMG S-19264T (=DSM 44701T), isolated from a smear-ripened cheese.</title>
        <authorList>
            <consortium name="US DOE Joint Genome Institute (JGI-PGF)"/>
            <person name="Walter F."/>
            <person name="Albersmeier A."/>
            <person name="Kalinowski J."/>
            <person name="Ruckert C."/>
        </authorList>
    </citation>
    <scope>NUCLEOTIDE SEQUENCE</scope>
    <source>
        <strain evidence="3">CGMCC 1.15360</strain>
    </source>
</reference>
<evidence type="ECO:0000313" key="3">
    <source>
        <dbReference type="EMBL" id="GGD82543.1"/>
    </source>
</evidence>
<comment type="caution">
    <text evidence="3">The sequence shown here is derived from an EMBL/GenBank/DDBJ whole genome shotgun (WGS) entry which is preliminary data.</text>
</comment>
<dbReference type="OrthoDB" id="9795222at2"/>
<dbReference type="PANTHER" id="PTHR31339">
    <property type="entry name" value="PECTIN LYASE-RELATED"/>
    <property type="match status" value="1"/>
</dbReference>
<dbReference type="AlphaFoldDB" id="A0A916ZA82"/>
<dbReference type="RefSeq" id="WP_066776012.1">
    <property type="nucleotide sequence ID" value="NZ_BMIP01000012.1"/>
</dbReference>
<proteinExistence type="predicted"/>
<name>A0A916ZA82_9SPHN</name>